<sequence>MSKNETIWLQALNDPLASIPTPSELMTLGDFSGSGETMLAVATNSKQLRIWSGTSLYTQTTVLDQPSHLFSFYTEQKTPILPWLGIVCGSRIYFYTLQNQRLVPKAKFDFPVHVPCPEEEQIWEKIKNGAVLLDDAATMFTDLKKQQSNLSPYALHFPLIPTQDQQTSFITQLKQQQFQWRPPVTCVGILPDKSDNPTEPSYLVAGTEAKKLYVLSPGNAKILSTIDLPFVPSHITTEGEYSNEYRIVIGFRNGSIGIVREKNLTPNVVTTGTGLVGVQMLNKKIYVTRMDRKFEAYTIKGKCLFSMDLPSDCVSFQPMIMKQAKQFKGLLVGLKSGEVIVFNNNMTVDITRIPNLCGLYFGSFGREEGALVATTHSGTLLIHLLQRKANLDPGASNPLNVSLALASPLHTTLNATGISQKKTAESATVMADTPIQIPKRSSLFFEQAQNEIENASNMYRNYQARLARLKLETSRSFVAMLSTGAGATSGAISTVLQIAAHIQGIGPKYNMVLVISNVSRMEMNDIVVFVNPEEDTHAVGTNCFLLPTLFQGASSTLVVPVKCIDAGGAGGVIEVIVTGTTRTVPITMAAVKIPPCEVLDMGD</sequence>
<evidence type="ECO:0000313" key="4">
    <source>
        <dbReference type="EMBL" id="KAK2963217.1"/>
    </source>
</evidence>
<evidence type="ECO:0000259" key="2">
    <source>
        <dbReference type="Pfam" id="PF14779"/>
    </source>
</evidence>
<dbReference type="InterPro" id="IPR028784">
    <property type="entry name" value="BBS1"/>
</dbReference>
<comment type="caution">
    <text evidence="4">The sequence shown here is derived from an EMBL/GenBank/DDBJ whole genome shotgun (WGS) entry which is preliminary data.</text>
</comment>
<dbReference type="PANTHER" id="PTHR20870">
    <property type="entry name" value="BARDET-BIEDL SYNDROME 1 PROTEIN"/>
    <property type="match status" value="1"/>
</dbReference>
<dbReference type="EMBL" id="JARBJD010000007">
    <property type="protein sequence ID" value="KAK2963217.1"/>
    <property type="molecule type" value="Genomic_DNA"/>
</dbReference>
<dbReference type="InterPro" id="IPR036322">
    <property type="entry name" value="WD40_repeat_dom_sf"/>
</dbReference>
<feature type="coiled-coil region" evidence="1">
    <location>
        <begin position="445"/>
        <end position="472"/>
    </location>
</feature>
<dbReference type="Pfam" id="PF14779">
    <property type="entry name" value="BBS1"/>
    <property type="match status" value="1"/>
</dbReference>
<dbReference type="InterPro" id="IPR032728">
    <property type="entry name" value="BBS1_N"/>
</dbReference>
<feature type="domain" description="Bardet-Biedl syndrome 1 N-terminal" evidence="2">
    <location>
        <begin position="8"/>
        <end position="260"/>
    </location>
</feature>
<dbReference type="Pfam" id="PF23304">
    <property type="entry name" value="GAE_BBS1"/>
    <property type="match status" value="1"/>
</dbReference>
<proteinExistence type="predicted"/>
<dbReference type="SUPFAM" id="SSF50978">
    <property type="entry name" value="WD40 repeat-like"/>
    <property type="match status" value="1"/>
</dbReference>
<protein>
    <submittedName>
        <fullName evidence="4">BBS1 protein</fullName>
    </submittedName>
</protein>
<evidence type="ECO:0000259" key="3">
    <source>
        <dbReference type="Pfam" id="PF23304"/>
    </source>
</evidence>
<keyword evidence="5" id="KW-1185">Reference proteome</keyword>
<organism evidence="4 5">
    <name type="scientific">Blattamonas nauphoetae</name>
    <dbReference type="NCBI Taxonomy" id="2049346"/>
    <lineage>
        <taxon>Eukaryota</taxon>
        <taxon>Metamonada</taxon>
        <taxon>Preaxostyla</taxon>
        <taxon>Oxymonadida</taxon>
        <taxon>Blattamonas</taxon>
    </lineage>
</organism>
<accession>A0ABQ9YHI6</accession>
<keyword evidence="1" id="KW-0175">Coiled coil</keyword>
<feature type="domain" description="Bardet-Biedl syndrome 1 protein GAE" evidence="3">
    <location>
        <begin position="496"/>
        <end position="597"/>
    </location>
</feature>
<evidence type="ECO:0000313" key="5">
    <source>
        <dbReference type="Proteomes" id="UP001281761"/>
    </source>
</evidence>
<name>A0ABQ9YHI6_9EUKA</name>
<reference evidence="4 5" key="1">
    <citation type="journal article" date="2022" name="bioRxiv">
        <title>Genomics of Preaxostyla Flagellates Illuminates Evolutionary Transitions and the Path Towards Mitochondrial Loss.</title>
        <authorList>
            <person name="Novak L.V.F."/>
            <person name="Treitli S.C."/>
            <person name="Pyrih J."/>
            <person name="Halakuc P."/>
            <person name="Pipaliya S.V."/>
            <person name="Vacek V."/>
            <person name="Brzon O."/>
            <person name="Soukal P."/>
            <person name="Eme L."/>
            <person name="Dacks J.B."/>
            <person name="Karnkowska A."/>
            <person name="Elias M."/>
            <person name="Hampl V."/>
        </authorList>
    </citation>
    <scope>NUCLEOTIDE SEQUENCE [LARGE SCALE GENOMIC DNA]</scope>
    <source>
        <strain evidence="4">NAU3</strain>
        <tissue evidence="4">Gut</tissue>
    </source>
</reference>
<gene>
    <name evidence="4" type="ORF">BLNAU_1750</name>
</gene>
<dbReference type="PANTHER" id="PTHR20870:SF0">
    <property type="entry name" value="BARDET-BIEDL SYNDROME 1 PROTEIN"/>
    <property type="match status" value="1"/>
</dbReference>
<dbReference type="Proteomes" id="UP001281761">
    <property type="component" value="Unassembled WGS sequence"/>
</dbReference>
<evidence type="ECO:0000256" key="1">
    <source>
        <dbReference type="SAM" id="Coils"/>
    </source>
</evidence>
<dbReference type="InterPro" id="IPR056419">
    <property type="entry name" value="GAE_BBS1"/>
</dbReference>